<evidence type="ECO:0000256" key="6">
    <source>
        <dbReference type="ARBA" id="ARBA00023136"/>
    </source>
</evidence>
<keyword evidence="5 7" id="KW-0811">Translocation</keyword>
<feature type="transmembrane region" description="Helical" evidence="7">
    <location>
        <begin position="236"/>
        <end position="256"/>
    </location>
</feature>
<dbReference type="GO" id="GO:0009977">
    <property type="term" value="F:proton motive force dependent protein transmembrane transporter activity"/>
    <property type="evidence" value="ECO:0007669"/>
    <property type="project" value="TreeGrafter"/>
</dbReference>
<name>A0A917ICQ8_9MICO</name>
<evidence type="ECO:0000256" key="2">
    <source>
        <dbReference type="ARBA" id="ARBA00022692"/>
    </source>
</evidence>
<gene>
    <name evidence="7 8" type="primary">tatC</name>
    <name evidence="8" type="ORF">GCM10010921_03480</name>
</gene>
<feature type="transmembrane region" description="Helical" evidence="7">
    <location>
        <begin position="92"/>
        <end position="113"/>
    </location>
</feature>
<evidence type="ECO:0000256" key="7">
    <source>
        <dbReference type="HAMAP-Rule" id="MF_00902"/>
    </source>
</evidence>
<dbReference type="PANTHER" id="PTHR30371:SF0">
    <property type="entry name" value="SEC-INDEPENDENT PROTEIN TRANSLOCASE PROTEIN TATC, CHLOROPLASTIC-RELATED"/>
    <property type="match status" value="1"/>
</dbReference>
<accession>A0A917ICQ8</accession>
<dbReference type="HAMAP" id="MF_00902">
    <property type="entry name" value="TatC"/>
    <property type="match status" value="1"/>
</dbReference>
<evidence type="ECO:0000313" key="8">
    <source>
        <dbReference type="EMBL" id="GGH35218.1"/>
    </source>
</evidence>
<evidence type="ECO:0000256" key="4">
    <source>
        <dbReference type="ARBA" id="ARBA00022989"/>
    </source>
</evidence>
<dbReference type="Proteomes" id="UP000657592">
    <property type="component" value="Unassembled WGS sequence"/>
</dbReference>
<keyword evidence="7" id="KW-0813">Transport</keyword>
<proteinExistence type="inferred from homology"/>
<dbReference type="InterPro" id="IPR002033">
    <property type="entry name" value="TatC"/>
</dbReference>
<comment type="subcellular location">
    <subcellularLocation>
        <location evidence="7">Cell membrane</location>
        <topology evidence="7">Multi-pass membrane protein</topology>
    </subcellularLocation>
    <subcellularLocation>
        <location evidence="1">Membrane</location>
        <topology evidence="1">Multi-pass membrane protein</topology>
    </subcellularLocation>
</comment>
<feature type="transmembrane region" description="Helical" evidence="7">
    <location>
        <begin position="34"/>
        <end position="52"/>
    </location>
</feature>
<sequence length="269" mass="29743">MATTDADVTSRDDQPYRDRRMSLAGHLMELRRRLMIAAIGLVVGMVIAFIVTDPVIDFLLRPIELVAGELGDDFTRLTYTGPTSAFDMRLRISFAIGIVLSAPVWLWQIWAYVMPGLTRREVRYTVGFMAAAIPLFFGGCVVAVMLLPNVLLVMASFVPDAQFASQFYESSGYYDFVFKMITIVGIAFVLPVFLVALNLAGVVDGRAVLKGWRPAFVIALVFGMLASPPADMVTMLILAVILFALYMAAAVVCLAFDRRKRKRDPELAP</sequence>
<keyword evidence="3 7" id="KW-0653">Protein transport</keyword>
<organism evidence="8 9">
    <name type="scientific">Microbacterium album</name>
    <dbReference type="NCBI Taxonomy" id="2053191"/>
    <lineage>
        <taxon>Bacteria</taxon>
        <taxon>Bacillati</taxon>
        <taxon>Actinomycetota</taxon>
        <taxon>Actinomycetes</taxon>
        <taxon>Micrococcales</taxon>
        <taxon>Microbacteriaceae</taxon>
        <taxon>Microbacterium</taxon>
    </lineage>
</organism>
<evidence type="ECO:0000313" key="9">
    <source>
        <dbReference type="Proteomes" id="UP000657592"/>
    </source>
</evidence>
<comment type="similarity">
    <text evidence="7">Belongs to the TatC family.</text>
</comment>
<reference evidence="8" key="2">
    <citation type="submission" date="2020-09" db="EMBL/GenBank/DDBJ databases">
        <authorList>
            <person name="Sun Q."/>
            <person name="Zhou Y."/>
        </authorList>
    </citation>
    <scope>NUCLEOTIDE SEQUENCE</scope>
    <source>
        <strain evidence="8">CGMCC 1.15794</strain>
    </source>
</reference>
<keyword evidence="7" id="KW-1003">Cell membrane</keyword>
<reference evidence="8" key="1">
    <citation type="journal article" date="2014" name="Int. J. Syst. Evol. Microbiol.">
        <title>Complete genome sequence of Corynebacterium casei LMG S-19264T (=DSM 44701T), isolated from a smear-ripened cheese.</title>
        <authorList>
            <consortium name="US DOE Joint Genome Institute (JGI-PGF)"/>
            <person name="Walter F."/>
            <person name="Albersmeier A."/>
            <person name="Kalinowski J."/>
            <person name="Ruckert C."/>
        </authorList>
    </citation>
    <scope>NUCLEOTIDE SEQUENCE</scope>
    <source>
        <strain evidence="8">CGMCC 1.15794</strain>
    </source>
</reference>
<dbReference type="AlphaFoldDB" id="A0A917ICQ8"/>
<evidence type="ECO:0000256" key="5">
    <source>
        <dbReference type="ARBA" id="ARBA00023010"/>
    </source>
</evidence>
<dbReference type="NCBIfam" id="TIGR00945">
    <property type="entry name" value="tatC"/>
    <property type="match status" value="1"/>
</dbReference>
<dbReference type="PANTHER" id="PTHR30371">
    <property type="entry name" value="SEC-INDEPENDENT PROTEIN TRANSLOCASE PROTEIN TATC"/>
    <property type="match status" value="1"/>
</dbReference>
<keyword evidence="6 7" id="KW-0472">Membrane</keyword>
<dbReference type="Pfam" id="PF00902">
    <property type="entry name" value="TatC"/>
    <property type="match status" value="1"/>
</dbReference>
<keyword evidence="9" id="KW-1185">Reference proteome</keyword>
<comment type="subunit">
    <text evidence="7">The Tat system comprises two distinct complexes: a TatABC complex, containing multiple copies of TatA, TatB and TatC subunits, and a separate TatA complex, containing only TatA subunits. Substrates initially bind to the TatABC complex, which probably triggers association of the separate TatA complex to form the active translocon.</text>
</comment>
<feature type="transmembrane region" description="Helical" evidence="7">
    <location>
        <begin position="212"/>
        <end position="230"/>
    </location>
</feature>
<dbReference type="PRINTS" id="PR01840">
    <property type="entry name" value="TATCFAMILY"/>
</dbReference>
<protein>
    <recommendedName>
        <fullName evidence="7">Sec-independent protein translocase protein TatC</fullName>
    </recommendedName>
</protein>
<dbReference type="GO" id="GO:0043953">
    <property type="term" value="P:protein transport by the Tat complex"/>
    <property type="evidence" value="ECO:0007669"/>
    <property type="project" value="UniProtKB-UniRule"/>
</dbReference>
<dbReference type="EMBL" id="BMJY01000001">
    <property type="protein sequence ID" value="GGH35218.1"/>
    <property type="molecule type" value="Genomic_DNA"/>
</dbReference>
<feature type="transmembrane region" description="Helical" evidence="7">
    <location>
        <begin position="125"/>
        <end position="158"/>
    </location>
</feature>
<keyword evidence="2 7" id="KW-0812">Transmembrane</keyword>
<dbReference type="GO" id="GO:0065002">
    <property type="term" value="P:intracellular protein transmembrane transport"/>
    <property type="evidence" value="ECO:0007669"/>
    <property type="project" value="TreeGrafter"/>
</dbReference>
<dbReference type="GO" id="GO:0033281">
    <property type="term" value="C:TAT protein transport complex"/>
    <property type="evidence" value="ECO:0007669"/>
    <property type="project" value="UniProtKB-UniRule"/>
</dbReference>
<evidence type="ECO:0000256" key="3">
    <source>
        <dbReference type="ARBA" id="ARBA00022927"/>
    </source>
</evidence>
<evidence type="ECO:0000256" key="1">
    <source>
        <dbReference type="ARBA" id="ARBA00004141"/>
    </source>
</evidence>
<feature type="transmembrane region" description="Helical" evidence="7">
    <location>
        <begin position="178"/>
        <end position="200"/>
    </location>
</feature>
<comment type="caution">
    <text evidence="8">The sequence shown here is derived from an EMBL/GenBank/DDBJ whole genome shotgun (WGS) entry which is preliminary data.</text>
</comment>
<comment type="function">
    <text evidence="7">Part of the twin-arginine translocation (Tat) system that transports large folded proteins containing a characteristic twin-arginine motif in their signal peptide across membranes. Together with TatB, TatC is part of a receptor directly interacting with Tat signal peptides.</text>
</comment>
<keyword evidence="4 7" id="KW-1133">Transmembrane helix</keyword>